<organism evidence="1 2">
    <name type="scientific">Acaulospora morrowiae</name>
    <dbReference type="NCBI Taxonomy" id="94023"/>
    <lineage>
        <taxon>Eukaryota</taxon>
        <taxon>Fungi</taxon>
        <taxon>Fungi incertae sedis</taxon>
        <taxon>Mucoromycota</taxon>
        <taxon>Glomeromycotina</taxon>
        <taxon>Glomeromycetes</taxon>
        <taxon>Diversisporales</taxon>
        <taxon>Acaulosporaceae</taxon>
        <taxon>Acaulospora</taxon>
    </lineage>
</organism>
<reference evidence="1" key="1">
    <citation type="submission" date="2021-06" db="EMBL/GenBank/DDBJ databases">
        <authorList>
            <person name="Kallberg Y."/>
            <person name="Tangrot J."/>
            <person name="Rosling A."/>
        </authorList>
    </citation>
    <scope>NUCLEOTIDE SEQUENCE</scope>
    <source>
        <strain evidence="1">CL551</strain>
    </source>
</reference>
<sequence>MTETRREKQKSFLLNHRDPRPSNFYKRFNYRSRSNAHRDYELRLRQTLQETPQSEKLLNLKRGWERHEYDEDWARYEDEKIIRKADKKVKRGKLKAHVAFNENLNERLNIKKPSDKLASSSKDHGEVPKKTTNRQFKNQIGDTENKEIEDGIEEVNEYNIEESIPAEECEEMDYVKNDRQNNKLTNANDNNINEDESNIPNLTEFDNAYHELDPRKMWRLKSVKKKQNIDKSTINLMKKYSVKDLSEFRKIIFEPFLPTGTSYSNKEHFDLNYVRLAYSIMHTFWEADDDFSQDPSKLEGWYQLNIWGPLIDSAFRNSNINLIRVDGMSRASSDRKNQSNHVTDRKKIGRKGDGIFRLKGSRLEFGAIEAGREWEGEHGRKYIKDSLKLCKMLHDMLIQLSKEC</sequence>
<protein>
    <submittedName>
        <fullName evidence="1">8542_t:CDS:1</fullName>
    </submittedName>
</protein>
<keyword evidence="2" id="KW-1185">Reference proteome</keyword>
<dbReference type="EMBL" id="CAJVPV010016910">
    <property type="protein sequence ID" value="CAG8700325.1"/>
    <property type="molecule type" value="Genomic_DNA"/>
</dbReference>
<dbReference type="Proteomes" id="UP000789342">
    <property type="component" value="Unassembled WGS sequence"/>
</dbReference>
<dbReference type="AlphaFoldDB" id="A0A9N9HQ90"/>
<accession>A0A9N9HQ90</accession>
<name>A0A9N9HQ90_9GLOM</name>
<proteinExistence type="predicted"/>
<gene>
    <name evidence="1" type="ORF">AMORRO_LOCUS12090</name>
</gene>
<dbReference type="OrthoDB" id="2441193at2759"/>
<evidence type="ECO:0000313" key="2">
    <source>
        <dbReference type="Proteomes" id="UP000789342"/>
    </source>
</evidence>
<comment type="caution">
    <text evidence="1">The sequence shown here is derived from an EMBL/GenBank/DDBJ whole genome shotgun (WGS) entry which is preliminary data.</text>
</comment>
<evidence type="ECO:0000313" key="1">
    <source>
        <dbReference type="EMBL" id="CAG8700325.1"/>
    </source>
</evidence>
<feature type="non-terminal residue" evidence="1">
    <location>
        <position position="1"/>
    </location>
</feature>